<dbReference type="RefSeq" id="XP_002767565.1">
    <property type="nucleotide sequence ID" value="XM_002767519.1"/>
</dbReference>
<keyword evidence="4" id="KW-1185">Reference proteome</keyword>
<dbReference type="EMBL" id="GG685191">
    <property type="protein sequence ID" value="EER00283.1"/>
    <property type="molecule type" value="Genomic_DNA"/>
</dbReference>
<evidence type="ECO:0000313" key="4">
    <source>
        <dbReference type="Proteomes" id="UP000007800"/>
    </source>
</evidence>
<dbReference type="PROSITE" id="PS50020">
    <property type="entry name" value="WW_DOMAIN_2"/>
    <property type="match status" value="2"/>
</dbReference>
<feature type="domain" description="WW" evidence="2">
    <location>
        <begin position="6"/>
        <end position="40"/>
    </location>
</feature>
<protein>
    <recommendedName>
        <fullName evidence="2">WW domain-containing protein</fullName>
    </recommendedName>
</protein>
<dbReference type="InParanoid" id="C5LSP2"/>
<sequence>MVEERCPLPSYWSRKIDKVTGRVYYAHLIDKRPSWEHPYHDVYSRLIGFFRESLWRQQQRDLVGKACAEELQRFKEEITASGVDDWEATKSRNGREYYYNAKTGETTWESPQEAASCRLNAYTNALALITDKPYWEALLAMDAPVQSPGPSRGSQKKKLTTALSSFAERLKGRYKARKRRGGADKGEGYQAPVMPSPDNSTATRTPVETTVAPAEEYRSLARPTAGPREGLCGVKDDGQGVEETRKVAQKLEGLMKPQSCEGADGLTADSSDEELIRVTALVTDHLCEGTRNELVASLESGMEAQETIKTDLDARLSQQEAKQSEMEFTISALVKSMQAYYEALGALMVYQNQKEGTGGQSVAPIEELLRSNKETLGRLVDRYDDHIVVKQGRASNAHRKARPVSAAVTRRRSPLIEVLPVAHESRHCLDKFIDYLKHSFSTPEEAYQYFSDGAIGFSREMFALRLKTLDDVGHVNSNKDILWSAICREAGIDPSGLMDSVRWARVVLNKPTRRTLPYRRLGRAVKYVAASVLTEAALECTRAVAQEAMEGLEMASVSPNEMPSNLWYDAVPKRLDPSGGM</sequence>
<feature type="domain" description="WW" evidence="2">
    <location>
        <begin position="86"/>
        <end position="113"/>
    </location>
</feature>
<dbReference type="AlphaFoldDB" id="C5LSP2"/>
<accession>C5LSP2</accession>
<reference evidence="3 4" key="1">
    <citation type="submission" date="2008-07" db="EMBL/GenBank/DDBJ databases">
        <authorList>
            <person name="El-Sayed N."/>
            <person name="Caler E."/>
            <person name="Inman J."/>
            <person name="Amedeo P."/>
            <person name="Hass B."/>
            <person name="Wortman J."/>
        </authorList>
    </citation>
    <scope>NUCLEOTIDE SEQUENCE [LARGE SCALE GENOMIC DNA]</scope>
    <source>
        <strain evidence="4">ATCC 50983 / TXsc</strain>
    </source>
</reference>
<dbReference type="Proteomes" id="UP000007800">
    <property type="component" value="Unassembled WGS sequence"/>
</dbReference>
<dbReference type="OrthoDB" id="524326at2759"/>
<evidence type="ECO:0000256" key="1">
    <source>
        <dbReference type="SAM" id="MobiDB-lite"/>
    </source>
</evidence>
<dbReference type="InterPro" id="IPR036020">
    <property type="entry name" value="WW_dom_sf"/>
</dbReference>
<dbReference type="Gene3D" id="2.20.70.10">
    <property type="match status" value="2"/>
</dbReference>
<organism evidence="4">
    <name type="scientific">Perkinsus marinus (strain ATCC 50983 / TXsc)</name>
    <dbReference type="NCBI Taxonomy" id="423536"/>
    <lineage>
        <taxon>Eukaryota</taxon>
        <taxon>Sar</taxon>
        <taxon>Alveolata</taxon>
        <taxon>Perkinsozoa</taxon>
        <taxon>Perkinsea</taxon>
        <taxon>Perkinsida</taxon>
        <taxon>Perkinsidae</taxon>
        <taxon>Perkinsus</taxon>
    </lineage>
</organism>
<dbReference type="SUPFAM" id="SSF51045">
    <property type="entry name" value="WW domain"/>
    <property type="match status" value="2"/>
</dbReference>
<name>C5LSP2_PERM5</name>
<feature type="region of interest" description="Disordered" evidence="1">
    <location>
        <begin position="174"/>
        <end position="205"/>
    </location>
</feature>
<dbReference type="InterPro" id="IPR001202">
    <property type="entry name" value="WW_dom"/>
</dbReference>
<dbReference type="SMART" id="SM00456">
    <property type="entry name" value="WW"/>
    <property type="match status" value="2"/>
</dbReference>
<evidence type="ECO:0000259" key="2">
    <source>
        <dbReference type="PROSITE" id="PS50020"/>
    </source>
</evidence>
<evidence type="ECO:0000313" key="3">
    <source>
        <dbReference type="EMBL" id="EER00283.1"/>
    </source>
</evidence>
<gene>
    <name evidence="3" type="ORF">Pmar_PMAR017141</name>
</gene>
<dbReference type="GeneID" id="9050025"/>
<dbReference type="Pfam" id="PF00397">
    <property type="entry name" value="WW"/>
    <property type="match status" value="1"/>
</dbReference>
<proteinExistence type="predicted"/>
<dbReference type="CDD" id="cd00201">
    <property type="entry name" value="WW"/>
    <property type="match status" value="2"/>
</dbReference>